<dbReference type="PANTHER" id="PTHR11439:SF463">
    <property type="entry name" value="REVERSE TRANSCRIPTASE TY1_COPIA-TYPE DOMAIN-CONTAINING PROTEIN"/>
    <property type="match status" value="1"/>
</dbReference>
<evidence type="ECO:0000313" key="3">
    <source>
        <dbReference type="Proteomes" id="UP000004994"/>
    </source>
</evidence>
<keyword evidence="3" id="KW-1185">Reference proteome</keyword>
<reference evidence="2" key="2">
    <citation type="submission" date="2019-01" db="UniProtKB">
        <authorList>
            <consortium name="EnsemblPlants"/>
        </authorList>
    </citation>
    <scope>IDENTIFICATION</scope>
    <source>
        <strain evidence="2">cv. Heinz 1706</strain>
    </source>
</reference>
<dbReference type="Gramene" id="Solyc05g018657.1.1">
    <property type="protein sequence ID" value="Solyc05g018657.1.1"/>
    <property type="gene ID" value="Solyc05g018657.1"/>
</dbReference>
<name>A0A3Q7GHF7_SOLLC</name>
<evidence type="ECO:0000313" key="2">
    <source>
        <dbReference type="EnsemblPlants" id="Solyc05g018657.1.1"/>
    </source>
</evidence>
<dbReference type="OMA" id="KNEITFA"/>
<dbReference type="InParanoid" id="A0A3Q7GHF7"/>
<dbReference type="PANTHER" id="PTHR11439">
    <property type="entry name" value="GAG-POL-RELATED RETROTRANSPOSON"/>
    <property type="match status" value="1"/>
</dbReference>
<organism evidence="2">
    <name type="scientific">Solanum lycopersicum</name>
    <name type="common">Tomato</name>
    <name type="synonym">Lycopersicon esculentum</name>
    <dbReference type="NCBI Taxonomy" id="4081"/>
    <lineage>
        <taxon>Eukaryota</taxon>
        <taxon>Viridiplantae</taxon>
        <taxon>Streptophyta</taxon>
        <taxon>Embryophyta</taxon>
        <taxon>Tracheophyta</taxon>
        <taxon>Spermatophyta</taxon>
        <taxon>Magnoliopsida</taxon>
        <taxon>eudicotyledons</taxon>
        <taxon>Gunneridae</taxon>
        <taxon>Pentapetalae</taxon>
        <taxon>asterids</taxon>
        <taxon>lamiids</taxon>
        <taxon>Solanales</taxon>
        <taxon>Solanaceae</taxon>
        <taxon>Solanoideae</taxon>
        <taxon>Solaneae</taxon>
        <taxon>Solanum</taxon>
        <taxon>Solanum subgen. Lycopersicon</taxon>
    </lineage>
</organism>
<dbReference type="Proteomes" id="UP000004994">
    <property type="component" value="Chromosome 5"/>
</dbReference>
<feature type="domain" description="Reverse transcriptase Ty1/copia-type" evidence="1">
    <location>
        <begin position="40"/>
        <end position="122"/>
    </location>
</feature>
<proteinExistence type="predicted"/>
<protein>
    <recommendedName>
        <fullName evidence="1">Reverse transcriptase Ty1/copia-type domain-containing protein</fullName>
    </recommendedName>
</protein>
<accession>A0A3Q7GHF7</accession>
<dbReference type="SUPFAM" id="SSF56672">
    <property type="entry name" value="DNA/RNA polymerases"/>
    <property type="match status" value="1"/>
</dbReference>
<dbReference type="Pfam" id="PF07727">
    <property type="entry name" value="RVT_2"/>
    <property type="match status" value="1"/>
</dbReference>
<sequence>VVYPYQVAYELPQALAATNLQNTDDTLYVDSRASSHMTHNSGKIFHLLYVDDIIVTGSNPSHALELVLQRGKEFAMKELGNLNFFFGVEVTNFDGGIHLSQSKYVVELLDKNEITFAKAISTHLAQKHGIHEVVGILVETSFYKMIVESLQYLTLTRPNIIHVVNLASQFMQNPKVHIFKGRSTTGYSIYLGANCISWTSKKQSTVARSSAEAEYRALATTASEMTLI</sequence>
<dbReference type="InterPro" id="IPR013103">
    <property type="entry name" value="RVT_2"/>
</dbReference>
<dbReference type="AlphaFoldDB" id="A0A3Q7GHF7"/>
<dbReference type="STRING" id="4081.A0A3Q7GHF7"/>
<dbReference type="InterPro" id="IPR043502">
    <property type="entry name" value="DNA/RNA_pol_sf"/>
</dbReference>
<dbReference type="EnsemblPlants" id="Solyc05g018657.1.1">
    <property type="protein sequence ID" value="Solyc05g018657.1.1"/>
    <property type="gene ID" value="Solyc05g018657.1"/>
</dbReference>
<evidence type="ECO:0000259" key="1">
    <source>
        <dbReference type="Pfam" id="PF07727"/>
    </source>
</evidence>
<reference evidence="2" key="1">
    <citation type="journal article" date="2012" name="Nature">
        <title>The tomato genome sequence provides insights into fleshy fruit evolution.</title>
        <authorList>
            <consortium name="Tomato Genome Consortium"/>
        </authorList>
    </citation>
    <scope>NUCLEOTIDE SEQUENCE [LARGE SCALE GENOMIC DNA]</scope>
    <source>
        <strain evidence="2">cv. Heinz 1706</strain>
    </source>
</reference>
<dbReference type="CDD" id="cd09272">
    <property type="entry name" value="RNase_HI_RT_Ty1"/>
    <property type="match status" value="1"/>
</dbReference>